<evidence type="ECO:0000313" key="2">
    <source>
        <dbReference type="EMBL" id="OAG29029.1"/>
    </source>
</evidence>
<comment type="caution">
    <text evidence="2">The sequence shown here is derived from an EMBL/GenBank/DDBJ whole genome shotgun (WGS) entry which is preliminary data.</text>
</comment>
<feature type="compositionally biased region" description="Acidic residues" evidence="1">
    <location>
        <begin position="159"/>
        <end position="168"/>
    </location>
</feature>
<dbReference type="GeneID" id="93647518"/>
<accession>A0A177EDF9</accession>
<reference evidence="2 3" key="1">
    <citation type="submission" date="2016-02" db="EMBL/GenBank/DDBJ databases">
        <title>Discovery of a natural microsporidian pathogen with a broad tissue tropism in Caenorhabditis elegans.</title>
        <authorList>
            <person name="Luallen R.J."/>
            <person name="Reinke A.W."/>
            <person name="Tong L."/>
            <person name="Botts M.R."/>
            <person name="Felix M.-A."/>
            <person name="Troemel E.R."/>
        </authorList>
    </citation>
    <scope>NUCLEOTIDE SEQUENCE [LARGE SCALE GENOMIC DNA]</scope>
    <source>
        <strain evidence="2 3">JUm2807</strain>
    </source>
</reference>
<keyword evidence="3" id="KW-1185">Reference proteome</keyword>
<dbReference type="AlphaFoldDB" id="A0A177EDF9"/>
<name>A0A177EDF9_9MICR</name>
<dbReference type="VEuPathDB" id="MicrosporidiaDB:NEDG_01168"/>
<feature type="region of interest" description="Disordered" evidence="1">
    <location>
        <begin position="148"/>
        <end position="168"/>
    </location>
</feature>
<evidence type="ECO:0000313" key="3">
    <source>
        <dbReference type="Proteomes" id="UP000185944"/>
    </source>
</evidence>
<evidence type="ECO:0000256" key="1">
    <source>
        <dbReference type="SAM" id="MobiDB-lite"/>
    </source>
</evidence>
<dbReference type="EMBL" id="LTDL01000042">
    <property type="protein sequence ID" value="OAG29029.1"/>
    <property type="molecule type" value="Genomic_DNA"/>
</dbReference>
<dbReference type="OrthoDB" id="8033832at2759"/>
<proteinExistence type="predicted"/>
<dbReference type="RefSeq" id="XP_067543774.1">
    <property type="nucleotide sequence ID" value="XM_067688586.1"/>
</dbReference>
<gene>
    <name evidence="2" type="ORF">NEDG_01168</name>
</gene>
<evidence type="ECO:0008006" key="4">
    <source>
        <dbReference type="Google" id="ProtNLM"/>
    </source>
</evidence>
<organism evidence="2 3">
    <name type="scientific">Nematocida displodere</name>
    <dbReference type="NCBI Taxonomy" id="1805483"/>
    <lineage>
        <taxon>Eukaryota</taxon>
        <taxon>Fungi</taxon>
        <taxon>Fungi incertae sedis</taxon>
        <taxon>Microsporidia</taxon>
        <taxon>Nematocida</taxon>
    </lineage>
</organism>
<dbReference type="Proteomes" id="UP000185944">
    <property type="component" value="Unassembled WGS sequence"/>
</dbReference>
<feature type="compositionally biased region" description="Basic and acidic residues" evidence="1">
    <location>
        <begin position="148"/>
        <end position="158"/>
    </location>
</feature>
<protein>
    <recommendedName>
        <fullName evidence="4">Nascent polypeptide-associated complex subunit beta</fullName>
    </recommendedName>
</protein>
<sequence>MSEMKGAQPAVRIGGKKAPRRVVVKKTVAVEPNAKLFKVVNNQGYKTQPVAEVENCSFIGKSGMVVNYTGPELTAIYHKDNQPIGYILNGKGELINKGSGDGPSFDLETVKALLAKKGIDIDPLMKKVAKGDKDALGEIITLLKEVDFSDPSDSKTPEVEQEEVADTQ</sequence>